<evidence type="ECO:0000313" key="1">
    <source>
        <dbReference type="EMBL" id="KIL80711.1"/>
    </source>
</evidence>
<gene>
    <name evidence="1" type="ORF">SD77_0559</name>
</gene>
<evidence type="ECO:0000313" key="2">
    <source>
        <dbReference type="Proteomes" id="UP000031982"/>
    </source>
</evidence>
<reference evidence="1 2" key="1">
    <citation type="submission" date="2015-01" db="EMBL/GenBank/DDBJ databases">
        <title>Genome Assembly of Bacillus badius MTCC 1458.</title>
        <authorList>
            <person name="Verma A."/>
            <person name="Khatri I."/>
            <person name="Mual P."/>
            <person name="Subramanian S."/>
            <person name="Krishnamurthi S."/>
        </authorList>
    </citation>
    <scope>NUCLEOTIDE SEQUENCE [LARGE SCALE GENOMIC DNA]</scope>
    <source>
        <strain evidence="1 2">MTCC 1458</strain>
    </source>
</reference>
<proteinExistence type="predicted"/>
<keyword evidence="2" id="KW-1185">Reference proteome</keyword>
<dbReference type="RefSeq" id="WP_255211769.1">
    <property type="nucleotide sequence ID" value="NZ_JARTHD010000006.1"/>
</dbReference>
<organism evidence="1 2">
    <name type="scientific">Bacillus badius</name>
    <dbReference type="NCBI Taxonomy" id="1455"/>
    <lineage>
        <taxon>Bacteria</taxon>
        <taxon>Bacillati</taxon>
        <taxon>Bacillota</taxon>
        <taxon>Bacilli</taxon>
        <taxon>Bacillales</taxon>
        <taxon>Bacillaceae</taxon>
        <taxon>Pseudobacillus</taxon>
    </lineage>
</organism>
<dbReference type="Proteomes" id="UP000031982">
    <property type="component" value="Unassembled WGS sequence"/>
</dbReference>
<dbReference type="EMBL" id="JXLP01000001">
    <property type="protein sequence ID" value="KIL80711.1"/>
    <property type="molecule type" value="Genomic_DNA"/>
</dbReference>
<accession>A0ABR5B162</accession>
<name>A0ABR5B162_BACBA</name>
<protein>
    <submittedName>
        <fullName evidence="1">Uncharacterized protein</fullName>
    </submittedName>
</protein>
<sequence>MEDVERPIGSHVAGGDPVEEYVDHQKYILDLVQQELERRGAN</sequence>
<comment type="caution">
    <text evidence="1">The sequence shown here is derived from an EMBL/GenBank/DDBJ whole genome shotgun (WGS) entry which is preliminary data.</text>
</comment>